<evidence type="ECO:0000256" key="2">
    <source>
        <dbReference type="ARBA" id="ARBA00023002"/>
    </source>
</evidence>
<accession>A0A834I228</accession>
<dbReference type="PANTHER" id="PTHR43570">
    <property type="entry name" value="ALDEHYDE DEHYDROGENASE"/>
    <property type="match status" value="1"/>
</dbReference>
<organism evidence="6 7">
    <name type="scientific">Rhynchophorus ferrugineus</name>
    <name type="common">Red palm weevil</name>
    <name type="synonym">Curculio ferrugineus</name>
    <dbReference type="NCBI Taxonomy" id="354439"/>
    <lineage>
        <taxon>Eukaryota</taxon>
        <taxon>Metazoa</taxon>
        <taxon>Ecdysozoa</taxon>
        <taxon>Arthropoda</taxon>
        <taxon>Hexapoda</taxon>
        <taxon>Insecta</taxon>
        <taxon>Pterygota</taxon>
        <taxon>Neoptera</taxon>
        <taxon>Endopterygota</taxon>
        <taxon>Coleoptera</taxon>
        <taxon>Polyphaga</taxon>
        <taxon>Cucujiformia</taxon>
        <taxon>Curculionidae</taxon>
        <taxon>Dryophthorinae</taxon>
        <taxon>Rhynchophorus</taxon>
    </lineage>
</organism>
<keyword evidence="7" id="KW-1185">Reference proteome</keyword>
<dbReference type="Gene3D" id="3.40.605.10">
    <property type="entry name" value="Aldehyde Dehydrogenase, Chain A, domain 1"/>
    <property type="match status" value="2"/>
</dbReference>
<dbReference type="Pfam" id="PF00171">
    <property type="entry name" value="Aldedh"/>
    <property type="match status" value="1"/>
</dbReference>
<evidence type="ECO:0000256" key="3">
    <source>
        <dbReference type="PROSITE-ProRule" id="PRU10007"/>
    </source>
</evidence>
<evidence type="ECO:0000259" key="5">
    <source>
        <dbReference type="Pfam" id="PF00171"/>
    </source>
</evidence>
<dbReference type="PROSITE" id="PS00687">
    <property type="entry name" value="ALDEHYDE_DEHYDR_GLU"/>
    <property type="match status" value="1"/>
</dbReference>
<sequence length="243" mass="27329">MTDGEYILPRVRNGENGIKHIAVIDIESAPEKHTAEQMVAMARRSFNTGKTKSYEFRVQQLRQMQKFLTENEVEICEALLADFKKPPHETYMLEIDLLIAEIDHFIKHLKDWMRPEKPEKPLINILDKLRIYSDPLGPVLGAIAGGNCCIIKPSEVSVCSAQLMCTKLPKYLDPECYPVFFGGIPETTDLLKQKFDYIFFTGSPQVGRIIHAAAAKNLTPCTLELGGKSPTYIDSSGKIEVNV</sequence>
<dbReference type="GO" id="GO:0005737">
    <property type="term" value="C:cytoplasm"/>
    <property type="evidence" value="ECO:0007669"/>
    <property type="project" value="TreeGrafter"/>
</dbReference>
<dbReference type="SUPFAM" id="SSF53720">
    <property type="entry name" value="ALDH-like"/>
    <property type="match status" value="1"/>
</dbReference>
<dbReference type="InterPro" id="IPR015590">
    <property type="entry name" value="Aldehyde_DH_dom"/>
</dbReference>
<evidence type="ECO:0000256" key="1">
    <source>
        <dbReference type="ARBA" id="ARBA00009986"/>
    </source>
</evidence>
<reference evidence="6" key="1">
    <citation type="submission" date="2020-08" db="EMBL/GenBank/DDBJ databases">
        <title>Genome sequencing and assembly of the red palm weevil Rhynchophorus ferrugineus.</title>
        <authorList>
            <person name="Dias G.B."/>
            <person name="Bergman C.M."/>
            <person name="Manee M."/>
        </authorList>
    </citation>
    <scope>NUCLEOTIDE SEQUENCE</scope>
    <source>
        <strain evidence="6">AA-2017</strain>
        <tissue evidence="6">Whole larva</tissue>
    </source>
</reference>
<evidence type="ECO:0000313" key="6">
    <source>
        <dbReference type="EMBL" id="KAF7269575.1"/>
    </source>
</evidence>
<dbReference type="InterPro" id="IPR016161">
    <property type="entry name" value="Ald_DH/histidinol_DH"/>
</dbReference>
<dbReference type="InterPro" id="IPR016163">
    <property type="entry name" value="Ald_DH_C"/>
</dbReference>
<proteinExistence type="inferred from homology"/>
<feature type="domain" description="Aldehyde dehydrogenase" evidence="5">
    <location>
        <begin position="31"/>
        <end position="240"/>
    </location>
</feature>
<feature type="active site" evidence="3">
    <location>
        <position position="224"/>
    </location>
</feature>
<evidence type="ECO:0000256" key="4">
    <source>
        <dbReference type="RuleBase" id="RU003345"/>
    </source>
</evidence>
<comment type="caution">
    <text evidence="6">The sequence shown here is derived from an EMBL/GenBank/DDBJ whole genome shotgun (WGS) entry which is preliminary data.</text>
</comment>
<dbReference type="InterPro" id="IPR012394">
    <property type="entry name" value="Aldehyde_DH_NAD(P)"/>
</dbReference>
<dbReference type="GO" id="GO:0004029">
    <property type="term" value="F:aldehyde dehydrogenase (NAD+) activity"/>
    <property type="evidence" value="ECO:0007669"/>
    <property type="project" value="TreeGrafter"/>
</dbReference>
<gene>
    <name evidence="6" type="ORF">GWI33_017379</name>
</gene>
<protein>
    <recommendedName>
        <fullName evidence="5">Aldehyde dehydrogenase domain-containing protein</fullName>
    </recommendedName>
</protein>
<dbReference type="EMBL" id="JAACXV010014213">
    <property type="protein sequence ID" value="KAF7269575.1"/>
    <property type="molecule type" value="Genomic_DNA"/>
</dbReference>
<dbReference type="PANTHER" id="PTHR43570:SF16">
    <property type="entry name" value="ALDEHYDE DEHYDROGENASE TYPE III, ISOFORM Q"/>
    <property type="match status" value="1"/>
</dbReference>
<dbReference type="AlphaFoldDB" id="A0A834I228"/>
<dbReference type="Gene3D" id="3.40.309.10">
    <property type="entry name" value="Aldehyde Dehydrogenase, Chain A, domain 2"/>
    <property type="match status" value="1"/>
</dbReference>
<name>A0A834I228_RHYFE</name>
<evidence type="ECO:0000313" key="7">
    <source>
        <dbReference type="Proteomes" id="UP000625711"/>
    </source>
</evidence>
<dbReference type="InterPro" id="IPR029510">
    <property type="entry name" value="Ald_DH_CS_GLU"/>
</dbReference>
<dbReference type="InterPro" id="IPR016162">
    <property type="entry name" value="Ald_DH_N"/>
</dbReference>
<comment type="similarity">
    <text evidence="1 4">Belongs to the aldehyde dehydrogenase family.</text>
</comment>
<dbReference type="OrthoDB" id="440325at2759"/>
<keyword evidence="2 4" id="KW-0560">Oxidoreductase</keyword>
<dbReference type="Proteomes" id="UP000625711">
    <property type="component" value="Unassembled WGS sequence"/>
</dbReference>
<dbReference type="GO" id="GO:0006081">
    <property type="term" value="P:aldehyde metabolic process"/>
    <property type="evidence" value="ECO:0007669"/>
    <property type="project" value="InterPro"/>
</dbReference>